<dbReference type="Proteomes" id="UP001527882">
    <property type="component" value="Unassembled WGS sequence"/>
</dbReference>
<evidence type="ECO:0000313" key="11">
    <source>
        <dbReference type="Proteomes" id="UP001527882"/>
    </source>
</evidence>
<evidence type="ECO:0000256" key="5">
    <source>
        <dbReference type="ARBA" id="ARBA00022692"/>
    </source>
</evidence>
<keyword evidence="5 8" id="KW-0812">Transmembrane</keyword>
<keyword evidence="7 8" id="KW-0472">Membrane</keyword>
<evidence type="ECO:0000256" key="7">
    <source>
        <dbReference type="ARBA" id="ARBA00023136"/>
    </source>
</evidence>
<keyword evidence="4" id="KW-0997">Cell inner membrane</keyword>
<dbReference type="InterPro" id="IPR035906">
    <property type="entry name" value="MetI-like_sf"/>
</dbReference>
<feature type="transmembrane region" description="Helical" evidence="8">
    <location>
        <begin position="503"/>
        <end position="525"/>
    </location>
</feature>
<name>A0ABT4Q5S7_9BACL</name>
<comment type="caution">
    <text evidence="10">The sequence shown here is derived from an EMBL/GenBank/DDBJ whole genome shotgun (WGS) entry which is preliminary data.</text>
</comment>
<comment type="subcellular location">
    <subcellularLocation>
        <location evidence="1">Cell inner membrane</location>
        <topology evidence="1">Multi-pass membrane protein</topology>
    </subcellularLocation>
    <subcellularLocation>
        <location evidence="8">Cell membrane</location>
        <topology evidence="8">Multi-pass membrane protein</topology>
    </subcellularLocation>
</comment>
<feature type="transmembrane region" description="Helical" evidence="8">
    <location>
        <begin position="416"/>
        <end position="439"/>
    </location>
</feature>
<evidence type="ECO:0000259" key="9">
    <source>
        <dbReference type="PROSITE" id="PS50928"/>
    </source>
</evidence>
<dbReference type="Pfam" id="PF00528">
    <property type="entry name" value="BPD_transp_1"/>
    <property type="match status" value="1"/>
</dbReference>
<dbReference type="PANTHER" id="PTHR43357">
    <property type="entry name" value="INNER MEMBRANE ABC TRANSPORTER PERMEASE PROTEIN YDCV"/>
    <property type="match status" value="1"/>
</dbReference>
<evidence type="ECO:0000256" key="6">
    <source>
        <dbReference type="ARBA" id="ARBA00022989"/>
    </source>
</evidence>
<dbReference type="PANTHER" id="PTHR43357:SF4">
    <property type="entry name" value="INNER MEMBRANE ABC TRANSPORTER PERMEASE PROTEIN YDCV"/>
    <property type="match status" value="1"/>
</dbReference>
<dbReference type="InterPro" id="IPR000515">
    <property type="entry name" value="MetI-like"/>
</dbReference>
<evidence type="ECO:0000313" key="10">
    <source>
        <dbReference type="EMBL" id="MCZ8512151.1"/>
    </source>
</evidence>
<proteinExistence type="inferred from homology"/>
<feature type="domain" description="ABC transmembrane type-1" evidence="9">
    <location>
        <begin position="90"/>
        <end position="292"/>
    </location>
</feature>
<reference evidence="10 11" key="1">
    <citation type="submission" date="2022-12" db="EMBL/GenBank/DDBJ databases">
        <title>Draft genome sequence of Paenibacillus sp. dW9.</title>
        <authorList>
            <person name="Choi E.-W."/>
            <person name="Kim D.-U."/>
        </authorList>
    </citation>
    <scope>NUCLEOTIDE SEQUENCE [LARGE SCALE GENOMIC DNA]</scope>
    <source>
        <strain evidence="11">dW9</strain>
    </source>
</reference>
<feature type="transmembrane region" description="Helical" evidence="8">
    <location>
        <begin position="560"/>
        <end position="582"/>
    </location>
</feature>
<evidence type="ECO:0000256" key="4">
    <source>
        <dbReference type="ARBA" id="ARBA00022519"/>
    </source>
</evidence>
<keyword evidence="2 8" id="KW-0813">Transport</keyword>
<sequence>MTRSSALSTRTKLKHGLPKTLYKNKLSKAQIQKFMLIWPSILVLLGLVAYPLGTVLLQSLLPKLMDQGFTQFSLQSFSVIFNDNYTYRSIIYALVLGGGTAVLASIIGTFLAVLVYRNKIHGERFVALFIWLVFFTPSYLIAEGWVLMMQRKGLLSELLGIPDGGLDWFFSLAGLIAAMAFRLFPVIYFSVLAGLRGLGPEYEEAARTLGARSFLVWIKINLPLLFPSILAGATLAFAESVSDFGFAAALVPQAHIPLLSYSIYTALNQSPPNFSQVGVLSIILIGVIGLAIWSQKWILGKGSYSTIKNQIRPYRLTHRKPIILSIIAYLFLSIALFVPLSGEIISSLMKNTNSGFIASNFTLQNYINAIQIGSESYQAVKRSLLLSMGTAVIVSILGVGLAFVIQRGQGYSTRILYVLTMSTIAIPGIVLAAGYVFAWNAPYLVPMHLNLYGTLFCVFLAYIAGSLPYSIRLQIGAITQLSPSLLSSGQVHGAGIYTLFRKILIPLVSGTVVATLFLTFSHLMFELPVSELLHPPAEQLLPVEISHFYNELMVEKGSSLTVLGIVLVLIVYGVGQLLIYVIQKIKQMNSKRLVQDVVSIKLQSEVQMSVPTRAIQQDIERQVT</sequence>
<dbReference type="SUPFAM" id="SSF161098">
    <property type="entry name" value="MetI-like"/>
    <property type="match status" value="2"/>
</dbReference>
<evidence type="ECO:0000256" key="2">
    <source>
        <dbReference type="ARBA" id="ARBA00022448"/>
    </source>
</evidence>
<dbReference type="CDD" id="cd06261">
    <property type="entry name" value="TM_PBP2"/>
    <property type="match status" value="2"/>
</dbReference>
<feature type="transmembrane region" description="Helical" evidence="8">
    <location>
        <begin position="322"/>
        <end position="340"/>
    </location>
</feature>
<feature type="transmembrane region" description="Helical" evidence="8">
    <location>
        <begin position="274"/>
        <end position="293"/>
    </location>
</feature>
<feature type="domain" description="ABC transmembrane type-1" evidence="9">
    <location>
        <begin position="380"/>
        <end position="578"/>
    </location>
</feature>
<feature type="transmembrane region" description="Helical" evidence="8">
    <location>
        <begin position="168"/>
        <end position="193"/>
    </location>
</feature>
<feature type="transmembrane region" description="Helical" evidence="8">
    <location>
        <begin position="214"/>
        <end position="238"/>
    </location>
</feature>
<dbReference type="EMBL" id="JAQAGZ010000004">
    <property type="protein sequence ID" value="MCZ8512151.1"/>
    <property type="molecule type" value="Genomic_DNA"/>
</dbReference>
<feature type="transmembrane region" description="Helical" evidence="8">
    <location>
        <begin position="451"/>
        <end position="471"/>
    </location>
</feature>
<feature type="transmembrane region" description="Helical" evidence="8">
    <location>
        <begin position="384"/>
        <end position="404"/>
    </location>
</feature>
<keyword evidence="6 8" id="KW-1133">Transmembrane helix</keyword>
<dbReference type="RefSeq" id="WP_269880569.1">
    <property type="nucleotide sequence ID" value="NZ_JAQAGZ010000004.1"/>
</dbReference>
<keyword evidence="11" id="KW-1185">Reference proteome</keyword>
<accession>A0ABT4Q5S7</accession>
<evidence type="ECO:0000256" key="3">
    <source>
        <dbReference type="ARBA" id="ARBA00022475"/>
    </source>
</evidence>
<feature type="transmembrane region" description="Helical" evidence="8">
    <location>
        <begin position="90"/>
        <end position="116"/>
    </location>
</feature>
<evidence type="ECO:0000256" key="1">
    <source>
        <dbReference type="ARBA" id="ARBA00004429"/>
    </source>
</evidence>
<evidence type="ECO:0000256" key="8">
    <source>
        <dbReference type="RuleBase" id="RU363032"/>
    </source>
</evidence>
<feature type="transmembrane region" description="Helical" evidence="8">
    <location>
        <begin position="34"/>
        <end position="57"/>
    </location>
</feature>
<feature type="transmembrane region" description="Helical" evidence="8">
    <location>
        <begin position="128"/>
        <end position="148"/>
    </location>
</feature>
<gene>
    <name evidence="10" type="ORF">O9H85_06865</name>
</gene>
<dbReference type="Gene3D" id="1.10.3720.10">
    <property type="entry name" value="MetI-like"/>
    <property type="match status" value="2"/>
</dbReference>
<keyword evidence="3" id="KW-1003">Cell membrane</keyword>
<organism evidence="10 11">
    <name type="scientific">Paenibacillus gyeongsangnamensis</name>
    <dbReference type="NCBI Taxonomy" id="3388067"/>
    <lineage>
        <taxon>Bacteria</taxon>
        <taxon>Bacillati</taxon>
        <taxon>Bacillota</taxon>
        <taxon>Bacilli</taxon>
        <taxon>Bacillales</taxon>
        <taxon>Paenibacillaceae</taxon>
        <taxon>Paenibacillus</taxon>
    </lineage>
</organism>
<comment type="similarity">
    <text evidence="8">Belongs to the binding-protein-dependent transport system permease family.</text>
</comment>
<protein>
    <submittedName>
        <fullName evidence="10">Iron ABC transporter permease</fullName>
    </submittedName>
</protein>
<dbReference type="PROSITE" id="PS50928">
    <property type="entry name" value="ABC_TM1"/>
    <property type="match status" value="2"/>
</dbReference>